<dbReference type="EMBL" id="LCUC01000353">
    <property type="protein sequence ID" value="KKY31883.1"/>
    <property type="molecule type" value="Genomic_DNA"/>
</dbReference>
<accession>A0A0G2H9G4</accession>
<dbReference type="Pfam" id="PF12697">
    <property type="entry name" value="Abhydrolase_6"/>
    <property type="match status" value="1"/>
</dbReference>
<evidence type="ECO:0000313" key="2">
    <source>
        <dbReference type="EMBL" id="KKY31883.1"/>
    </source>
</evidence>
<dbReference type="Gene3D" id="3.40.50.1820">
    <property type="entry name" value="alpha/beta hydrolase"/>
    <property type="match status" value="1"/>
</dbReference>
<dbReference type="InterPro" id="IPR000073">
    <property type="entry name" value="AB_hydrolase_1"/>
</dbReference>
<protein>
    <recommendedName>
        <fullName evidence="1">AB hydrolase-1 domain-containing protein</fullName>
    </recommendedName>
</protein>
<dbReference type="InterPro" id="IPR052897">
    <property type="entry name" value="Sec-Metab_Biosynth_Hydrolase"/>
</dbReference>
<name>A0A0G2H9G4_9PEZI</name>
<reference evidence="2 3" key="1">
    <citation type="submission" date="2015-05" db="EMBL/GenBank/DDBJ databases">
        <title>Distinctive expansion of gene families associated with plant cell wall degradation and secondary metabolism in the genomes of grapevine trunk pathogens.</title>
        <authorList>
            <person name="Lawrence D.P."/>
            <person name="Travadon R."/>
            <person name="Rolshausen P.E."/>
            <person name="Baumgartner K."/>
        </authorList>
    </citation>
    <scope>NUCLEOTIDE SEQUENCE [LARGE SCALE GENOMIC DNA]</scope>
    <source>
        <strain evidence="2">DA912</strain>
    </source>
</reference>
<reference evidence="2 3" key="2">
    <citation type="submission" date="2015-05" db="EMBL/GenBank/DDBJ databases">
        <authorList>
            <person name="Morales-Cruz A."/>
            <person name="Amrine K.C."/>
            <person name="Cantu D."/>
        </authorList>
    </citation>
    <scope>NUCLEOTIDE SEQUENCE [LARGE SCALE GENOMIC DNA]</scope>
    <source>
        <strain evidence="2">DA912</strain>
    </source>
</reference>
<comment type="caution">
    <text evidence="2">The sequence shown here is derived from an EMBL/GenBank/DDBJ whole genome shotgun (WGS) entry which is preliminary data.</text>
</comment>
<gene>
    <name evidence="2" type="ORF">UCDDA912_g08172</name>
</gene>
<organism evidence="2 3">
    <name type="scientific">Diaporthe ampelina</name>
    <dbReference type="NCBI Taxonomy" id="1214573"/>
    <lineage>
        <taxon>Eukaryota</taxon>
        <taxon>Fungi</taxon>
        <taxon>Dikarya</taxon>
        <taxon>Ascomycota</taxon>
        <taxon>Pezizomycotina</taxon>
        <taxon>Sordariomycetes</taxon>
        <taxon>Sordariomycetidae</taxon>
        <taxon>Diaporthales</taxon>
        <taxon>Diaporthaceae</taxon>
        <taxon>Diaporthe</taxon>
    </lineage>
</organism>
<feature type="domain" description="AB hydrolase-1" evidence="1">
    <location>
        <begin position="9"/>
        <end position="238"/>
    </location>
</feature>
<sequence length="251" mass="27437">MSASAQPVFVLAPGAWHTPDCYRLVQDKLHAQGWETRAVAYPSVGAEPPTKGAFDDAAAVRAEVQALVDQGRQVILVGHSYGGLVICEASKGLGYKQRKAEGKEGGIVLLVFLAAFVVPKGLSLIKMLGGNPLPWMDFQGERVYARTPEEIFYHDVDAELTKGAVSKLQHQSAQVFRDEATYQAWEDIESMYFFCDDDRALLPFIQKQMAPMFGAEAITWATTGSHSPFLAEPDNVVAGLLHGAKEAQKRI</sequence>
<evidence type="ECO:0000259" key="1">
    <source>
        <dbReference type="Pfam" id="PF12697"/>
    </source>
</evidence>
<dbReference type="AlphaFoldDB" id="A0A0G2H9G4"/>
<keyword evidence="3" id="KW-1185">Reference proteome</keyword>
<evidence type="ECO:0000313" key="3">
    <source>
        <dbReference type="Proteomes" id="UP000034680"/>
    </source>
</evidence>
<dbReference type="SUPFAM" id="SSF53474">
    <property type="entry name" value="alpha/beta-Hydrolases"/>
    <property type="match status" value="1"/>
</dbReference>
<proteinExistence type="predicted"/>
<dbReference type="InterPro" id="IPR029058">
    <property type="entry name" value="AB_hydrolase_fold"/>
</dbReference>
<dbReference type="STRING" id="1214573.A0A0G2H9G4"/>
<dbReference type="Proteomes" id="UP000034680">
    <property type="component" value="Unassembled WGS sequence"/>
</dbReference>
<dbReference type="PANTHER" id="PTHR37017:SF11">
    <property type="entry name" value="ESTERASE_LIPASE_THIOESTERASE DOMAIN-CONTAINING PROTEIN"/>
    <property type="match status" value="1"/>
</dbReference>
<dbReference type="PANTHER" id="PTHR37017">
    <property type="entry name" value="AB HYDROLASE-1 DOMAIN-CONTAINING PROTEIN-RELATED"/>
    <property type="match status" value="1"/>
</dbReference>
<dbReference type="OrthoDB" id="408373at2759"/>